<reference evidence="2" key="2">
    <citation type="journal article" date="2018" name="Mol. Plant Microbe Interact.">
        <title>Genome sequence resources for the wheat stripe rust pathogen (Puccinia striiformis f. sp. tritici) and the barley stripe rust pathogen (Puccinia striiformis f. sp. hordei).</title>
        <authorList>
            <person name="Xia C."/>
            <person name="Wang M."/>
            <person name="Yin C."/>
            <person name="Cornejo O.E."/>
            <person name="Hulbert S.H."/>
            <person name="Chen X."/>
        </authorList>
    </citation>
    <scope>NUCLEOTIDE SEQUENCE [LARGE SCALE GENOMIC DNA]</scope>
    <source>
        <strain evidence="2">93-210</strain>
    </source>
</reference>
<reference evidence="2" key="1">
    <citation type="journal article" date="2018" name="BMC Genomics">
        <title>Genomic insights into host adaptation between the wheat stripe rust pathogen (Puccinia striiformis f. sp. tritici) and the barley stripe rust pathogen (Puccinia striiformis f. sp. hordei).</title>
        <authorList>
            <person name="Xia C."/>
            <person name="Wang M."/>
            <person name="Yin C."/>
            <person name="Cornejo O.E."/>
            <person name="Hulbert S.H."/>
            <person name="Chen X."/>
        </authorList>
    </citation>
    <scope>NUCLEOTIDE SEQUENCE [LARGE SCALE GENOMIC DNA]</scope>
    <source>
        <strain evidence="2">93-210</strain>
    </source>
</reference>
<comment type="caution">
    <text evidence="1">The sequence shown here is derived from an EMBL/GenBank/DDBJ whole genome shotgun (WGS) entry which is preliminary data.</text>
</comment>
<organism evidence="1 2">
    <name type="scientific">Puccinia striiformis f. sp. tritici</name>
    <dbReference type="NCBI Taxonomy" id="168172"/>
    <lineage>
        <taxon>Eukaryota</taxon>
        <taxon>Fungi</taxon>
        <taxon>Dikarya</taxon>
        <taxon>Basidiomycota</taxon>
        <taxon>Pucciniomycotina</taxon>
        <taxon>Pucciniomycetes</taxon>
        <taxon>Pucciniales</taxon>
        <taxon>Pucciniaceae</taxon>
        <taxon>Puccinia</taxon>
    </lineage>
</organism>
<dbReference type="EMBL" id="CM045866">
    <property type="protein sequence ID" value="KAI7961253.1"/>
    <property type="molecule type" value="Genomic_DNA"/>
</dbReference>
<sequence>MSHKFSDPRSLSSINDQSMIINLTTQRHHSLSLSSINDQSMIINLTTRRHHSLVSLPILHLDQLMPTSLLSHFPQADPPPVFSMVFVFYAAATKVSAVWMFLQGHSESYVRKTLGEPIS</sequence>
<evidence type="ECO:0000313" key="2">
    <source>
        <dbReference type="Proteomes" id="UP001060170"/>
    </source>
</evidence>
<accession>A0ACC0EXW0</accession>
<evidence type="ECO:0000313" key="1">
    <source>
        <dbReference type="EMBL" id="KAI7961253.1"/>
    </source>
</evidence>
<dbReference type="Proteomes" id="UP001060170">
    <property type="component" value="Chromosome 2"/>
</dbReference>
<keyword evidence="2" id="KW-1185">Reference proteome</keyword>
<gene>
    <name evidence="1" type="ORF">MJO28_001742</name>
</gene>
<reference evidence="1 2" key="3">
    <citation type="journal article" date="2022" name="Microbiol. Spectr.">
        <title>Folding features and dynamics of 3D genome architecture in plant fungal pathogens.</title>
        <authorList>
            <person name="Xia C."/>
        </authorList>
    </citation>
    <scope>NUCLEOTIDE SEQUENCE [LARGE SCALE GENOMIC DNA]</scope>
    <source>
        <strain evidence="1 2">93-210</strain>
    </source>
</reference>
<proteinExistence type="predicted"/>
<protein>
    <submittedName>
        <fullName evidence="1">Uncharacterized protein</fullName>
    </submittedName>
</protein>
<name>A0ACC0EXW0_9BASI</name>